<reference evidence="9 10" key="1">
    <citation type="submission" date="2024-01" db="EMBL/GenBank/DDBJ databases">
        <title>The genomes of 5 underutilized Papilionoideae crops provide insights into root nodulation and disease resistanc.</title>
        <authorList>
            <person name="Jiang F."/>
        </authorList>
    </citation>
    <scope>NUCLEOTIDE SEQUENCE [LARGE SCALE GENOMIC DNA]</scope>
    <source>
        <strain evidence="9">DUOXIRENSHENG_FW03</strain>
        <tissue evidence="9">Leaves</tissue>
    </source>
</reference>
<evidence type="ECO:0000256" key="3">
    <source>
        <dbReference type="ARBA" id="ARBA00023125"/>
    </source>
</evidence>
<feature type="domain" description="BZIP" evidence="8">
    <location>
        <begin position="166"/>
        <end position="229"/>
    </location>
</feature>
<dbReference type="Pfam" id="PF00170">
    <property type="entry name" value="bZIP_1"/>
    <property type="match status" value="1"/>
</dbReference>
<dbReference type="GO" id="GO:0005634">
    <property type="term" value="C:nucleus"/>
    <property type="evidence" value="ECO:0007669"/>
    <property type="project" value="UniProtKB-SubCell"/>
</dbReference>
<dbReference type="Proteomes" id="UP001386955">
    <property type="component" value="Unassembled WGS sequence"/>
</dbReference>
<feature type="region of interest" description="Disordered" evidence="7">
    <location>
        <begin position="299"/>
        <end position="332"/>
    </location>
</feature>
<dbReference type="AlphaFoldDB" id="A0AAN9XGT7"/>
<dbReference type="InterPro" id="IPR044759">
    <property type="entry name" value="bZIP_RF2"/>
</dbReference>
<evidence type="ECO:0000256" key="2">
    <source>
        <dbReference type="ARBA" id="ARBA00023015"/>
    </source>
</evidence>
<keyword evidence="6" id="KW-0175">Coiled coil</keyword>
<dbReference type="PANTHER" id="PTHR13690:SF86">
    <property type="entry name" value="TRANSCRIPTION FACTOR VIP1"/>
    <property type="match status" value="1"/>
</dbReference>
<accession>A0AAN9XGT7</accession>
<dbReference type="GO" id="GO:0003677">
    <property type="term" value="F:DNA binding"/>
    <property type="evidence" value="ECO:0007669"/>
    <property type="project" value="UniProtKB-KW"/>
</dbReference>
<keyword evidence="2" id="KW-0805">Transcription regulation</keyword>
<proteinExistence type="predicted"/>
<feature type="region of interest" description="Disordered" evidence="7">
    <location>
        <begin position="89"/>
        <end position="138"/>
    </location>
</feature>
<evidence type="ECO:0000256" key="4">
    <source>
        <dbReference type="ARBA" id="ARBA00023163"/>
    </source>
</evidence>
<protein>
    <recommendedName>
        <fullName evidence="8">BZIP domain-containing protein</fullName>
    </recommendedName>
</protein>
<keyword evidence="3" id="KW-0238">DNA-binding</keyword>
<name>A0AAN9XGT7_PSOTE</name>
<sequence length="332" mass="36897">MDQSKFPAAAPVSVSVSDTAEFEQILQESDAALHHQRTFSDDSLFLAGSLDDLLPIDFRPFDLEMLNSSLPLSPPPPPTDAVILDMASSHESNPAGPERGKAVVSSDLAGADGGRQGGGDKKWKRRPRNGISVDDSSATSFETGTPIYLGKRAMNSEQLAELARVDPKRVKRILANRESAARSKEKKTRYVQELQTKVQLLGTKVTNGYNNVSMLEGDITRISVHIKALTIQRDALQQQVRIKEALNEAIKEEGRSLRNEIAQYDVMLSYPCPRELLSQFSSQLDLRQFHNPLSQQHLHPKQRQLSMTNPFTPSTQSFKGHYGPNFSNFNKN</sequence>
<keyword evidence="10" id="KW-1185">Reference proteome</keyword>
<dbReference type="PANTHER" id="PTHR13690">
    <property type="entry name" value="TRANSCRIPTION FACTOR POSF21-RELATED"/>
    <property type="match status" value="1"/>
</dbReference>
<feature type="coiled-coil region" evidence="6">
    <location>
        <begin position="226"/>
        <end position="253"/>
    </location>
</feature>
<evidence type="ECO:0000256" key="6">
    <source>
        <dbReference type="SAM" id="Coils"/>
    </source>
</evidence>
<evidence type="ECO:0000256" key="5">
    <source>
        <dbReference type="ARBA" id="ARBA00023242"/>
    </source>
</evidence>
<dbReference type="PROSITE" id="PS50217">
    <property type="entry name" value="BZIP"/>
    <property type="match status" value="1"/>
</dbReference>
<dbReference type="CDD" id="cd14703">
    <property type="entry name" value="bZIP_plant_RF2"/>
    <property type="match status" value="1"/>
</dbReference>
<comment type="subcellular location">
    <subcellularLocation>
        <location evidence="1">Nucleus</location>
    </subcellularLocation>
</comment>
<evidence type="ECO:0000313" key="9">
    <source>
        <dbReference type="EMBL" id="KAK7391268.1"/>
    </source>
</evidence>
<dbReference type="InterPro" id="IPR004827">
    <property type="entry name" value="bZIP"/>
</dbReference>
<evidence type="ECO:0000259" key="8">
    <source>
        <dbReference type="PROSITE" id="PS50217"/>
    </source>
</evidence>
<evidence type="ECO:0000313" key="10">
    <source>
        <dbReference type="Proteomes" id="UP001386955"/>
    </source>
</evidence>
<dbReference type="Gene3D" id="1.20.5.170">
    <property type="match status" value="1"/>
</dbReference>
<comment type="caution">
    <text evidence="9">The sequence shown here is derived from an EMBL/GenBank/DDBJ whole genome shotgun (WGS) entry which is preliminary data.</text>
</comment>
<evidence type="ECO:0000256" key="7">
    <source>
        <dbReference type="SAM" id="MobiDB-lite"/>
    </source>
</evidence>
<keyword evidence="4" id="KW-0804">Transcription</keyword>
<gene>
    <name evidence="9" type="ORF">VNO78_19682</name>
</gene>
<keyword evidence="5" id="KW-0539">Nucleus</keyword>
<dbReference type="EMBL" id="JAYMYS010000005">
    <property type="protein sequence ID" value="KAK7391268.1"/>
    <property type="molecule type" value="Genomic_DNA"/>
</dbReference>
<evidence type="ECO:0000256" key="1">
    <source>
        <dbReference type="ARBA" id="ARBA00004123"/>
    </source>
</evidence>
<dbReference type="SUPFAM" id="SSF57959">
    <property type="entry name" value="Leucine zipper domain"/>
    <property type="match status" value="1"/>
</dbReference>
<dbReference type="SMART" id="SM00338">
    <property type="entry name" value="BRLZ"/>
    <property type="match status" value="1"/>
</dbReference>
<dbReference type="InterPro" id="IPR046347">
    <property type="entry name" value="bZIP_sf"/>
</dbReference>
<dbReference type="GO" id="GO:0003700">
    <property type="term" value="F:DNA-binding transcription factor activity"/>
    <property type="evidence" value="ECO:0007669"/>
    <property type="project" value="InterPro"/>
</dbReference>
<organism evidence="9 10">
    <name type="scientific">Psophocarpus tetragonolobus</name>
    <name type="common">Winged bean</name>
    <name type="synonym">Dolichos tetragonolobus</name>
    <dbReference type="NCBI Taxonomy" id="3891"/>
    <lineage>
        <taxon>Eukaryota</taxon>
        <taxon>Viridiplantae</taxon>
        <taxon>Streptophyta</taxon>
        <taxon>Embryophyta</taxon>
        <taxon>Tracheophyta</taxon>
        <taxon>Spermatophyta</taxon>
        <taxon>Magnoliopsida</taxon>
        <taxon>eudicotyledons</taxon>
        <taxon>Gunneridae</taxon>
        <taxon>Pentapetalae</taxon>
        <taxon>rosids</taxon>
        <taxon>fabids</taxon>
        <taxon>Fabales</taxon>
        <taxon>Fabaceae</taxon>
        <taxon>Papilionoideae</taxon>
        <taxon>50 kb inversion clade</taxon>
        <taxon>NPAAA clade</taxon>
        <taxon>indigoferoid/millettioid clade</taxon>
        <taxon>Phaseoleae</taxon>
        <taxon>Psophocarpus</taxon>
    </lineage>
</organism>
<feature type="compositionally biased region" description="Polar residues" evidence="7">
    <location>
        <begin position="299"/>
        <end position="318"/>
    </location>
</feature>